<evidence type="ECO:0000256" key="1">
    <source>
        <dbReference type="ARBA" id="ARBA00004196"/>
    </source>
</evidence>
<reference evidence="7 8" key="1">
    <citation type="submission" date="2016-05" db="EMBL/GenBank/DDBJ databases">
        <authorList>
            <person name="Lavstsen T."/>
            <person name="Jespersen J.S."/>
        </authorList>
    </citation>
    <scope>NUCLEOTIDE SEQUENCE [LARGE SCALE GENOMIC DNA]</scope>
    <source>
        <strain evidence="7 8">B7-9</strain>
    </source>
</reference>
<dbReference type="PANTHER" id="PTHR43649:SF31">
    <property type="entry name" value="SN-GLYCEROL-3-PHOSPHATE-BINDING PERIPLASMIC PROTEIN UGPB"/>
    <property type="match status" value="1"/>
</dbReference>
<dbReference type="PANTHER" id="PTHR43649">
    <property type="entry name" value="ARABINOSE-BINDING PROTEIN-RELATED"/>
    <property type="match status" value="1"/>
</dbReference>
<evidence type="ECO:0008006" key="9">
    <source>
        <dbReference type="Google" id="ProtNLM"/>
    </source>
</evidence>
<gene>
    <name evidence="7" type="ORF">A9Q02_10515</name>
</gene>
<comment type="similarity">
    <text evidence="2">Belongs to the bacterial solute-binding protein 1 family.</text>
</comment>
<feature type="chain" id="PRO_5013715987" description="Sugar ABC transporter substrate-binding protein" evidence="6">
    <location>
        <begin position="31"/>
        <end position="465"/>
    </location>
</feature>
<evidence type="ECO:0000256" key="6">
    <source>
        <dbReference type="SAM" id="SignalP"/>
    </source>
</evidence>
<dbReference type="CDD" id="cd13585">
    <property type="entry name" value="PBP2_TMBP_like"/>
    <property type="match status" value="1"/>
</dbReference>
<evidence type="ECO:0000313" key="7">
    <source>
        <dbReference type="EMBL" id="PDW00243.1"/>
    </source>
</evidence>
<evidence type="ECO:0000313" key="8">
    <source>
        <dbReference type="Proteomes" id="UP000220922"/>
    </source>
</evidence>
<feature type="region of interest" description="Disordered" evidence="5">
    <location>
        <begin position="27"/>
        <end position="58"/>
    </location>
</feature>
<dbReference type="Proteomes" id="UP000220922">
    <property type="component" value="Unassembled WGS sequence"/>
</dbReference>
<accession>A0A2H3KPP0</accession>
<dbReference type="Pfam" id="PF01547">
    <property type="entry name" value="SBP_bac_1"/>
    <property type="match status" value="1"/>
</dbReference>
<dbReference type="GO" id="GO:0030313">
    <property type="term" value="C:cell envelope"/>
    <property type="evidence" value="ECO:0007669"/>
    <property type="project" value="UniProtKB-SubCell"/>
</dbReference>
<evidence type="ECO:0000256" key="5">
    <source>
        <dbReference type="SAM" id="MobiDB-lite"/>
    </source>
</evidence>
<dbReference type="AlphaFoldDB" id="A0A2H3KPP0"/>
<keyword evidence="4 6" id="KW-0732">Signal</keyword>
<name>A0A2H3KPP0_9CHLR</name>
<protein>
    <recommendedName>
        <fullName evidence="9">Sugar ABC transporter substrate-binding protein</fullName>
    </recommendedName>
</protein>
<proteinExistence type="inferred from homology"/>
<dbReference type="InterPro" id="IPR006059">
    <property type="entry name" value="SBP"/>
</dbReference>
<dbReference type="OrthoDB" id="2515880at2"/>
<evidence type="ECO:0000256" key="2">
    <source>
        <dbReference type="ARBA" id="ARBA00008520"/>
    </source>
</evidence>
<organism evidence="7 8">
    <name type="scientific">Candidatus Chloroploca asiatica</name>
    <dbReference type="NCBI Taxonomy" id="1506545"/>
    <lineage>
        <taxon>Bacteria</taxon>
        <taxon>Bacillati</taxon>
        <taxon>Chloroflexota</taxon>
        <taxon>Chloroflexia</taxon>
        <taxon>Chloroflexales</taxon>
        <taxon>Chloroflexineae</taxon>
        <taxon>Oscillochloridaceae</taxon>
        <taxon>Candidatus Chloroploca</taxon>
    </lineage>
</organism>
<evidence type="ECO:0000256" key="3">
    <source>
        <dbReference type="ARBA" id="ARBA00022448"/>
    </source>
</evidence>
<keyword evidence="8" id="KW-1185">Reference proteome</keyword>
<sequence length="465" mass="49918">MQRMQRRFSWISLIAILTLALAACGGGTTAQPTTAPAPTEASAATEAPAPTEAAAATEAPVAMDEVALRWRTRPDNQAEIDVYSQISSEIDAQLDNISLTYEPGGSETSSYQDVLKTELSAGTAPDVFWIPGTDIADFATRGLILDLRDLADADYNDSDFYPGPMFHLTFNPETGMTGETLWGLPRDVSTFALYLNNDLIEQAGAEDPRVLAANGEWTWDKFLETAIAVNNLGGDVKGFGMNAWWANPGLFINSAGGGFFNEDRTACALDSDASVAGMEFASRLYNEFGVAVPYGEDSEPPFLAGNVGMFLNGRWATPGTRASAEFDWDVVDVPIGPGGARSWLFWGAYVVNANTAHPEEAWQLVRALTTAETQSKIAELGANIPSRVSDAAIQAFLTYTPPANNQAFINNLANDPAIEGPLWAGSWPEFDAATGSKFTALLNGDLTLEDYQATVCEEANQAFDQ</sequence>
<keyword evidence="3" id="KW-0813">Transport</keyword>
<comment type="caution">
    <text evidence="7">The sequence shown here is derived from an EMBL/GenBank/DDBJ whole genome shotgun (WGS) entry which is preliminary data.</text>
</comment>
<comment type="subcellular location">
    <subcellularLocation>
        <location evidence="1">Cell envelope</location>
    </subcellularLocation>
</comment>
<dbReference type="PROSITE" id="PS51257">
    <property type="entry name" value="PROKAR_LIPOPROTEIN"/>
    <property type="match status" value="1"/>
</dbReference>
<dbReference type="EMBL" id="LYXE01000050">
    <property type="protein sequence ID" value="PDW00243.1"/>
    <property type="molecule type" value="Genomic_DNA"/>
</dbReference>
<dbReference type="SUPFAM" id="SSF53850">
    <property type="entry name" value="Periplasmic binding protein-like II"/>
    <property type="match status" value="1"/>
</dbReference>
<evidence type="ECO:0000256" key="4">
    <source>
        <dbReference type="ARBA" id="ARBA00022729"/>
    </source>
</evidence>
<feature type="signal peptide" evidence="6">
    <location>
        <begin position="1"/>
        <end position="30"/>
    </location>
</feature>
<dbReference type="InterPro" id="IPR050490">
    <property type="entry name" value="Bact_solute-bd_prot1"/>
</dbReference>
<dbReference type="Gene3D" id="3.40.190.10">
    <property type="entry name" value="Periplasmic binding protein-like II"/>
    <property type="match status" value="1"/>
</dbReference>